<name>A0A9X2VUG2_9PSEU</name>
<evidence type="ECO:0000313" key="1">
    <source>
        <dbReference type="EMBL" id="MCS7482854.1"/>
    </source>
</evidence>
<comment type="caution">
    <text evidence="1">The sequence shown here is derived from an EMBL/GenBank/DDBJ whole genome shotgun (WGS) entry which is preliminary data.</text>
</comment>
<protein>
    <submittedName>
        <fullName evidence="1">Uncharacterized protein</fullName>
    </submittedName>
</protein>
<dbReference type="InterPro" id="IPR029058">
    <property type="entry name" value="AB_hydrolase_fold"/>
</dbReference>
<organism evidence="1 2">
    <name type="scientific">Umezawaea endophytica</name>
    <dbReference type="NCBI Taxonomy" id="1654476"/>
    <lineage>
        <taxon>Bacteria</taxon>
        <taxon>Bacillati</taxon>
        <taxon>Actinomycetota</taxon>
        <taxon>Actinomycetes</taxon>
        <taxon>Pseudonocardiales</taxon>
        <taxon>Pseudonocardiaceae</taxon>
        <taxon>Umezawaea</taxon>
    </lineage>
</organism>
<keyword evidence="2" id="KW-1185">Reference proteome</keyword>
<proteinExistence type="predicted"/>
<dbReference type="EMBL" id="JANYMP010000027">
    <property type="protein sequence ID" value="MCS7482854.1"/>
    <property type="molecule type" value="Genomic_DNA"/>
</dbReference>
<evidence type="ECO:0000313" key="2">
    <source>
        <dbReference type="Proteomes" id="UP001141259"/>
    </source>
</evidence>
<dbReference type="RefSeq" id="WP_259628319.1">
    <property type="nucleotide sequence ID" value="NZ_JANYMP010000027.1"/>
</dbReference>
<accession>A0A9X2VUG2</accession>
<reference evidence="1" key="1">
    <citation type="submission" date="2022-08" db="EMBL/GenBank/DDBJ databases">
        <authorList>
            <person name="Tistechok S."/>
            <person name="Samborskyy M."/>
            <person name="Roman I."/>
        </authorList>
    </citation>
    <scope>NUCLEOTIDE SEQUENCE</scope>
    <source>
        <strain evidence="1">DSM 103496</strain>
    </source>
</reference>
<dbReference type="AlphaFoldDB" id="A0A9X2VUG2"/>
<gene>
    <name evidence="1" type="ORF">NZH93_38915</name>
</gene>
<dbReference type="Proteomes" id="UP001141259">
    <property type="component" value="Unassembled WGS sequence"/>
</dbReference>
<dbReference type="Gene3D" id="3.40.50.1820">
    <property type="entry name" value="alpha/beta hydrolase"/>
    <property type="match status" value="1"/>
</dbReference>
<dbReference type="SUPFAM" id="SSF53474">
    <property type="entry name" value="alpha/beta-Hydrolases"/>
    <property type="match status" value="1"/>
</dbReference>
<sequence>MARRPSVFVRSLSMEEGRKLQWFTRTAKDPVRLWRAIVVLMSGQGQRDSGVGDLEDLVFDADWIAAQNRMEYPFALSDALAHKFGYRDPDPAVALARYTAEAHKFSLVDSGVLDTPSCRLLVINGMEDSIFPIEDSIIAATRSANKDLLARGNRGHMGNPGAEEILYDWIDEAVDGVL</sequence>